<gene>
    <name evidence="2" type="ORF">ASPCADRAFT_168031</name>
</gene>
<dbReference type="STRING" id="602072.A0A1R3RQV1"/>
<keyword evidence="3" id="KW-1185">Reference proteome</keyword>
<organism evidence="2 3">
    <name type="scientific">Aspergillus carbonarius (strain ITEM 5010)</name>
    <dbReference type="NCBI Taxonomy" id="602072"/>
    <lineage>
        <taxon>Eukaryota</taxon>
        <taxon>Fungi</taxon>
        <taxon>Dikarya</taxon>
        <taxon>Ascomycota</taxon>
        <taxon>Pezizomycotina</taxon>
        <taxon>Eurotiomycetes</taxon>
        <taxon>Eurotiomycetidae</taxon>
        <taxon>Eurotiales</taxon>
        <taxon>Aspergillaceae</taxon>
        <taxon>Aspergillus</taxon>
        <taxon>Aspergillus subgen. Circumdati</taxon>
    </lineage>
</organism>
<proteinExistence type="predicted"/>
<name>A0A1R3RQV1_ASPC5</name>
<evidence type="ECO:0000313" key="2">
    <source>
        <dbReference type="EMBL" id="OOF96865.1"/>
    </source>
</evidence>
<dbReference type="InterPro" id="IPR032466">
    <property type="entry name" value="Metal_Hydrolase"/>
</dbReference>
<dbReference type="EMBL" id="KV907498">
    <property type="protein sequence ID" value="OOF96865.1"/>
    <property type="molecule type" value="Genomic_DNA"/>
</dbReference>
<dbReference type="OrthoDB" id="2135488at2759"/>
<dbReference type="PANTHER" id="PTHR35563:SF2">
    <property type="entry name" value="BARREL METAL-DEPENDENT HYDROLASE, PUTATIVE (AFU_ORTHOLOGUE AFUA_1G16240)-RELATED"/>
    <property type="match status" value="1"/>
</dbReference>
<accession>A0A1R3RQV1</accession>
<dbReference type="OMA" id="DWPHTQL"/>
<reference evidence="3" key="1">
    <citation type="journal article" date="2017" name="Genome Biol.">
        <title>Comparative genomics reveals high biological diversity and specific adaptations in the industrially and medically important fungal genus Aspergillus.</title>
        <authorList>
            <person name="de Vries R.P."/>
            <person name="Riley R."/>
            <person name="Wiebenga A."/>
            <person name="Aguilar-Osorio G."/>
            <person name="Amillis S."/>
            <person name="Uchima C.A."/>
            <person name="Anderluh G."/>
            <person name="Asadollahi M."/>
            <person name="Askin M."/>
            <person name="Barry K."/>
            <person name="Battaglia E."/>
            <person name="Bayram O."/>
            <person name="Benocci T."/>
            <person name="Braus-Stromeyer S.A."/>
            <person name="Caldana C."/>
            <person name="Canovas D."/>
            <person name="Cerqueira G.C."/>
            <person name="Chen F."/>
            <person name="Chen W."/>
            <person name="Choi C."/>
            <person name="Clum A."/>
            <person name="Dos Santos R.A."/>
            <person name="Damasio A.R."/>
            <person name="Diallinas G."/>
            <person name="Emri T."/>
            <person name="Fekete E."/>
            <person name="Flipphi M."/>
            <person name="Freyberg S."/>
            <person name="Gallo A."/>
            <person name="Gournas C."/>
            <person name="Habgood R."/>
            <person name="Hainaut M."/>
            <person name="Harispe M.L."/>
            <person name="Henrissat B."/>
            <person name="Hilden K.S."/>
            <person name="Hope R."/>
            <person name="Hossain A."/>
            <person name="Karabika E."/>
            <person name="Karaffa L."/>
            <person name="Karanyi Z."/>
            <person name="Krasevec N."/>
            <person name="Kuo A."/>
            <person name="Kusch H."/>
            <person name="LaButti K."/>
            <person name="Lagendijk E.L."/>
            <person name="Lapidus A."/>
            <person name="Levasseur A."/>
            <person name="Lindquist E."/>
            <person name="Lipzen A."/>
            <person name="Logrieco A.F."/>
            <person name="MacCabe A."/>
            <person name="Maekelae M.R."/>
            <person name="Malavazi I."/>
            <person name="Melin P."/>
            <person name="Meyer V."/>
            <person name="Mielnichuk N."/>
            <person name="Miskei M."/>
            <person name="Molnar A.P."/>
            <person name="Mule G."/>
            <person name="Ngan C.Y."/>
            <person name="Orejas M."/>
            <person name="Orosz E."/>
            <person name="Ouedraogo J.P."/>
            <person name="Overkamp K.M."/>
            <person name="Park H.-S."/>
            <person name="Perrone G."/>
            <person name="Piumi F."/>
            <person name="Punt P.J."/>
            <person name="Ram A.F."/>
            <person name="Ramon A."/>
            <person name="Rauscher S."/>
            <person name="Record E."/>
            <person name="Riano-Pachon D.M."/>
            <person name="Robert V."/>
            <person name="Roehrig J."/>
            <person name="Ruller R."/>
            <person name="Salamov A."/>
            <person name="Salih N.S."/>
            <person name="Samson R.A."/>
            <person name="Sandor E."/>
            <person name="Sanguinetti M."/>
            <person name="Schuetze T."/>
            <person name="Sepcic K."/>
            <person name="Shelest E."/>
            <person name="Sherlock G."/>
            <person name="Sophianopoulou V."/>
            <person name="Squina F.M."/>
            <person name="Sun H."/>
            <person name="Susca A."/>
            <person name="Todd R.B."/>
            <person name="Tsang A."/>
            <person name="Unkles S.E."/>
            <person name="van de Wiele N."/>
            <person name="van Rossen-Uffink D."/>
            <person name="Oliveira J.V."/>
            <person name="Vesth T.C."/>
            <person name="Visser J."/>
            <person name="Yu J.-H."/>
            <person name="Zhou M."/>
            <person name="Andersen M.R."/>
            <person name="Archer D.B."/>
            <person name="Baker S.E."/>
            <person name="Benoit I."/>
            <person name="Brakhage A.A."/>
            <person name="Braus G.H."/>
            <person name="Fischer R."/>
            <person name="Frisvad J.C."/>
            <person name="Goldman G.H."/>
            <person name="Houbraken J."/>
            <person name="Oakley B."/>
            <person name="Pocsi I."/>
            <person name="Scazzocchio C."/>
            <person name="Seiboth B."/>
            <person name="vanKuyk P.A."/>
            <person name="Wortman J."/>
            <person name="Dyer P.S."/>
            <person name="Grigoriev I.V."/>
        </authorList>
    </citation>
    <scope>NUCLEOTIDE SEQUENCE [LARGE SCALE GENOMIC DNA]</scope>
    <source>
        <strain evidence="3">ITEM 5010</strain>
    </source>
</reference>
<dbReference type="Gene3D" id="3.20.20.140">
    <property type="entry name" value="Metal-dependent hydrolases"/>
    <property type="match status" value="1"/>
</dbReference>
<evidence type="ECO:0000259" key="1">
    <source>
        <dbReference type="Pfam" id="PF04909"/>
    </source>
</evidence>
<protein>
    <recommendedName>
        <fullName evidence="1">Amidohydrolase-related domain-containing protein</fullName>
    </recommendedName>
</protein>
<evidence type="ECO:0000313" key="3">
    <source>
        <dbReference type="Proteomes" id="UP000188318"/>
    </source>
</evidence>
<dbReference type="InterPro" id="IPR052358">
    <property type="entry name" value="Aro_Compnd_Degr_Hydrolases"/>
</dbReference>
<sequence>MAELIPSNAWDTHIHVFDPDSFPYAVPRSYTPKAAQMAEYPTAVTGCRKIVIVHASMQGVSPAPLVDTLSKQSRMPGYTLRGLATIDPHTITDAELDALHAAGVRGARLHEMAWGHGKQSGGSDIIQKVTALADRLARLEWAIGIFCPISAWAAMADTIRNLDPRIQMVADHFGGTFPGEENSPEFATFLALIREKRVWVKVSGFERLYHGHAGGMQAIEPMAKAVIAAGPDRIVFGSDWPHTQLGVTRKGKTDQQRLEEVEGFREVDDAEHIRTLRQWIPDEETWQNLWVNNPARLFQ</sequence>
<dbReference type="Proteomes" id="UP000188318">
    <property type="component" value="Unassembled WGS sequence"/>
</dbReference>
<feature type="domain" description="Amidohydrolase-related" evidence="1">
    <location>
        <begin position="10"/>
        <end position="298"/>
    </location>
</feature>
<dbReference type="SUPFAM" id="SSF51556">
    <property type="entry name" value="Metallo-dependent hydrolases"/>
    <property type="match status" value="1"/>
</dbReference>
<dbReference type="GO" id="GO:0016787">
    <property type="term" value="F:hydrolase activity"/>
    <property type="evidence" value="ECO:0007669"/>
    <property type="project" value="InterPro"/>
</dbReference>
<dbReference type="PANTHER" id="PTHR35563">
    <property type="entry name" value="BARREL METAL-DEPENDENT HYDROLASE, PUTATIVE (AFU_ORTHOLOGUE AFUA_1G16240)-RELATED"/>
    <property type="match status" value="1"/>
</dbReference>
<dbReference type="VEuPathDB" id="FungiDB:ASPCADRAFT_168031"/>
<dbReference type="Pfam" id="PF04909">
    <property type="entry name" value="Amidohydro_2"/>
    <property type="match status" value="1"/>
</dbReference>
<dbReference type="InterPro" id="IPR006680">
    <property type="entry name" value="Amidohydro-rel"/>
</dbReference>
<dbReference type="AlphaFoldDB" id="A0A1R3RQV1"/>